<dbReference type="RefSeq" id="WP_091650865.1">
    <property type="nucleotide sequence ID" value="NZ_FNHQ01000017.1"/>
</dbReference>
<dbReference type="EC" id="4.2.1.1" evidence="2"/>
<evidence type="ECO:0000256" key="1">
    <source>
        <dbReference type="ARBA" id="ARBA00006217"/>
    </source>
</evidence>
<comment type="cofactor">
    <cofactor evidence="6">
        <name>Zn(2+)</name>
        <dbReference type="ChEBI" id="CHEBI:29105"/>
    </cofactor>
    <text evidence="6">Binds 1 zinc ion per subunit.</text>
</comment>
<proteinExistence type="inferred from homology"/>
<dbReference type="Gene3D" id="3.40.1050.10">
    <property type="entry name" value="Carbonic anhydrase"/>
    <property type="match status" value="1"/>
</dbReference>
<accession>A0A1G9XCX9</accession>
<gene>
    <name evidence="7" type="ORF">SAMN05660299_01816</name>
</gene>
<dbReference type="GO" id="GO:0004089">
    <property type="term" value="F:carbonate dehydratase activity"/>
    <property type="evidence" value="ECO:0007669"/>
    <property type="project" value="UniProtKB-EC"/>
</dbReference>
<evidence type="ECO:0000313" key="8">
    <source>
        <dbReference type="Proteomes" id="UP000199309"/>
    </source>
</evidence>
<evidence type="ECO:0000256" key="3">
    <source>
        <dbReference type="ARBA" id="ARBA00022723"/>
    </source>
</evidence>
<feature type="binding site" evidence="6">
    <location>
        <position position="98"/>
    </location>
    <ligand>
        <name>Zn(2+)</name>
        <dbReference type="ChEBI" id="CHEBI:29105"/>
    </ligand>
</feature>
<dbReference type="STRING" id="349095.SAMN05660299_01816"/>
<evidence type="ECO:0000256" key="5">
    <source>
        <dbReference type="ARBA" id="ARBA00048348"/>
    </source>
</evidence>
<name>A0A1G9XCX9_9FIRM</name>
<dbReference type="GO" id="GO:0008270">
    <property type="term" value="F:zinc ion binding"/>
    <property type="evidence" value="ECO:0007669"/>
    <property type="project" value="InterPro"/>
</dbReference>
<comment type="similarity">
    <text evidence="1">Belongs to the beta-class carbonic anhydrase family.</text>
</comment>
<dbReference type="SUPFAM" id="SSF53056">
    <property type="entry name" value="beta-carbonic anhydrase, cab"/>
    <property type="match status" value="1"/>
</dbReference>
<dbReference type="SMART" id="SM00947">
    <property type="entry name" value="Pro_CA"/>
    <property type="match status" value="1"/>
</dbReference>
<organism evidence="7 8">
    <name type="scientific">Megasphaera paucivorans</name>
    <dbReference type="NCBI Taxonomy" id="349095"/>
    <lineage>
        <taxon>Bacteria</taxon>
        <taxon>Bacillati</taxon>
        <taxon>Bacillota</taxon>
        <taxon>Negativicutes</taxon>
        <taxon>Veillonellales</taxon>
        <taxon>Veillonellaceae</taxon>
        <taxon>Megasphaera</taxon>
    </lineage>
</organism>
<evidence type="ECO:0000256" key="2">
    <source>
        <dbReference type="ARBA" id="ARBA00012925"/>
    </source>
</evidence>
<dbReference type="EMBL" id="FNHQ01000017">
    <property type="protein sequence ID" value="SDM94659.1"/>
    <property type="molecule type" value="Genomic_DNA"/>
</dbReference>
<evidence type="ECO:0000256" key="6">
    <source>
        <dbReference type="PIRSR" id="PIRSR601765-1"/>
    </source>
</evidence>
<feature type="binding site" evidence="6">
    <location>
        <position position="42"/>
    </location>
    <ligand>
        <name>Zn(2+)</name>
        <dbReference type="ChEBI" id="CHEBI:29105"/>
    </ligand>
</feature>
<evidence type="ECO:0000313" key="7">
    <source>
        <dbReference type="EMBL" id="SDM94659.1"/>
    </source>
</evidence>
<protein>
    <recommendedName>
        <fullName evidence="2">carbonic anhydrase</fullName>
        <ecNumber evidence="2">4.2.1.1</ecNumber>
    </recommendedName>
</protein>
<feature type="binding site" evidence="6">
    <location>
        <position position="40"/>
    </location>
    <ligand>
        <name>Zn(2+)</name>
        <dbReference type="ChEBI" id="CHEBI:29105"/>
    </ligand>
</feature>
<reference evidence="7 8" key="1">
    <citation type="submission" date="2016-10" db="EMBL/GenBank/DDBJ databases">
        <authorList>
            <person name="de Groot N.N."/>
        </authorList>
    </citation>
    <scope>NUCLEOTIDE SEQUENCE [LARGE SCALE GENOMIC DNA]</scope>
    <source>
        <strain evidence="7 8">DSM 16981</strain>
    </source>
</reference>
<feature type="binding site" evidence="6">
    <location>
        <position position="101"/>
    </location>
    <ligand>
        <name>Zn(2+)</name>
        <dbReference type="ChEBI" id="CHEBI:29105"/>
    </ligand>
</feature>
<keyword evidence="3 6" id="KW-0479">Metal-binding</keyword>
<keyword evidence="4 6" id="KW-0862">Zinc</keyword>
<dbReference type="OrthoDB" id="9792260at2"/>
<dbReference type="InterPro" id="IPR036874">
    <property type="entry name" value="Carbonic_anhydrase_sf"/>
</dbReference>
<dbReference type="AlphaFoldDB" id="A0A1G9XCX9"/>
<dbReference type="PANTHER" id="PTHR43175">
    <property type="entry name" value="CARBONIC ANHYDRASE"/>
    <property type="match status" value="1"/>
</dbReference>
<sequence>MSLLLQQIKEANNIFVACQLKSAKAPVCKYPTRKLAILACMDTRLVSFLEPAMGISRGEAKVIKVAGNVVYTDFDSVIGSLMVAVYELQVQEILVMGHDDCGMLHTTAASLCAKMKARGIAASDIEKIHPQLQKWADPIENITTSVMTTVEHLRKNPYLPADVLIHGAVIHPDTGRITILSDGSDRE</sequence>
<comment type="catalytic activity">
    <reaction evidence="5">
        <text>hydrogencarbonate + H(+) = CO2 + H2O</text>
        <dbReference type="Rhea" id="RHEA:10748"/>
        <dbReference type="ChEBI" id="CHEBI:15377"/>
        <dbReference type="ChEBI" id="CHEBI:15378"/>
        <dbReference type="ChEBI" id="CHEBI:16526"/>
        <dbReference type="ChEBI" id="CHEBI:17544"/>
        <dbReference type="EC" id="4.2.1.1"/>
    </reaction>
</comment>
<dbReference type="InterPro" id="IPR001765">
    <property type="entry name" value="Carbonic_anhydrase"/>
</dbReference>
<dbReference type="CDD" id="cd03379">
    <property type="entry name" value="beta_CA_cladeD"/>
    <property type="match status" value="1"/>
</dbReference>
<dbReference type="Proteomes" id="UP000199309">
    <property type="component" value="Unassembled WGS sequence"/>
</dbReference>
<dbReference type="Pfam" id="PF00484">
    <property type="entry name" value="Pro_CA"/>
    <property type="match status" value="1"/>
</dbReference>
<evidence type="ECO:0000256" key="4">
    <source>
        <dbReference type="ARBA" id="ARBA00022833"/>
    </source>
</evidence>
<dbReference type="PANTHER" id="PTHR43175:SF3">
    <property type="entry name" value="CARBON DISULFIDE HYDROLASE"/>
    <property type="match status" value="1"/>
</dbReference>
<keyword evidence="8" id="KW-1185">Reference proteome</keyword>